<evidence type="ECO:0000313" key="3">
    <source>
        <dbReference type="Proteomes" id="UP000269015"/>
    </source>
</evidence>
<keyword evidence="1" id="KW-0732">Signal</keyword>
<name>A0AAD1DVH9_CHRID</name>
<dbReference type="RefSeq" id="WP_061085398.1">
    <property type="nucleotide sequence ID" value="NZ_CP022058.2"/>
</dbReference>
<evidence type="ECO:0000313" key="2">
    <source>
        <dbReference type="EMBL" id="AZB18835.1"/>
    </source>
</evidence>
<feature type="chain" id="PRO_5042269156" description="TonB C-terminal domain-containing protein" evidence="1">
    <location>
        <begin position="21"/>
        <end position="249"/>
    </location>
</feature>
<organism evidence="2 3">
    <name type="scientific">Chryseobacterium indologenes</name>
    <name type="common">Flavobacterium indologenes</name>
    <dbReference type="NCBI Taxonomy" id="253"/>
    <lineage>
        <taxon>Bacteria</taxon>
        <taxon>Pseudomonadati</taxon>
        <taxon>Bacteroidota</taxon>
        <taxon>Flavobacteriia</taxon>
        <taxon>Flavobacteriales</taxon>
        <taxon>Weeksellaceae</taxon>
        <taxon>Chryseobacterium group</taxon>
        <taxon>Chryseobacterium</taxon>
    </lineage>
</organism>
<feature type="signal peptide" evidence="1">
    <location>
        <begin position="1"/>
        <end position="20"/>
    </location>
</feature>
<evidence type="ECO:0008006" key="4">
    <source>
        <dbReference type="Google" id="ProtNLM"/>
    </source>
</evidence>
<dbReference type="EMBL" id="CP033930">
    <property type="protein sequence ID" value="AZB18835.1"/>
    <property type="molecule type" value="Genomic_DNA"/>
</dbReference>
<evidence type="ECO:0000256" key="1">
    <source>
        <dbReference type="SAM" id="SignalP"/>
    </source>
</evidence>
<proteinExistence type="predicted"/>
<accession>A0AAD1DVH9</accession>
<dbReference type="Gene3D" id="3.30.1150.10">
    <property type="match status" value="1"/>
</dbReference>
<dbReference type="Proteomes" id="UP000269015">
    <property type="component" value="Chromosome"/>
</dbReference>
<dbReference type="AlphaFoldDB" id="A0AAD1DVH9"/>
<gene>
    <name evidence="2" type="ORF">EG352_14120</name>
</gene>
<protein>
    <recommendedName>
        <fullName evidence="4">TonB C-terminal domain-containing protein</fullName>
    </recommendedName>
</protein>
<reference evidence="2 3" key="1">
    <citation type="submission" date="2018-11" db="EMBL/GenBank/DDBJ databases">
        <title>Proposal to divide the Flavobacteriaceae and reorganize its genera based on Amino Acid Identity values calculated from whole genome sequences.</title>
        <authorList>
            <person name="Nicholson A.C."/>
            <person name="Gulvik C.A."/>
            <person name="Whitney A.M."/>
            <person name="Humrighouse B.W."/>
            <person name="Bell M."/>
            <person name="Holmes B."/>
            <person name="Steigerwalt A.G."/>
            <person name="Villarma A."/>
            <person name="Sheth M."/>
            <person name="Batra D."/>
            <person name="Pryor J."/>
            <person name="Bernardet J.-F."/>
            <person name="Hugo C."/>
            <person name="Kampfer P."/>
            <person name="Newman J."/>
            <person name="McQuiston J.R."/>
        </authorList>
    </citation>
    <scope>NUCLEOTIDE SEQUENCE [LARGE SCALE GENOMIC DNA]</scope>
    <source>
        <strain evidence="2 3">H5559</strain>
    </source>
</reference>
<sequence>MNKKLLTIVLSIFSLFVISAQRKEIGDYPPGQNAYKGGNVQMFKDIQDVFVKNNMSGCENKKEMYWVTLRIDENSKPALVRKKTDIEKAEKNKCAYNLIVKALGQLRNWQPAEINEKKVTAYFDFPFFPSDFFENFKENYDTGNFISRASFPPNNGVLSFSDEVRKNVEGYVDFDAYKINGKFTVFFTVETDGSTKVRDIEPKVANSEQLMEEIRFAFKKVKQKWIPATKNGIPVQTNLRIVLNFGNGY</sequence>
<dbReference type="KEGG" id="cio:CEQ15_17340"/>